<dbReference type="Gene3D" id="3.40.190.10">
    <property type="entry name" value="Periplasmic binding protein-like II"/>
    <property type="match status" value="1"/>
</dbReference>
<sequence>MENRSTAAPNAYILNDGWALNDADLDEFAKSDPSKEGREFNKNMAEMLKATKSYIDPSSRVIAPDYMAKKTELNKYITGETTKMVLGQRPIDDWDKMVQEYLSKGGQEVIDEVNKEIQANKLQGEWK</sequence>
<name>A0ABW0VZH0_9BACL</name>
<dbReference type="SUPFAM" id="SSF53850">
    <property type="entry name" value="Periplasmic binding protein-like II"/>
    <property type="match status" value="1"/>
</dbReference>
<reference evidence="2" key="1">
    <citation type="journal article" date="2019" name="Int. J. Syst. Evol. Microbiol.">
        <title>The Global Catalogue of Microorganisms (GCM) 10K type strain sequencing project: providing services to taxonomists for standard genome sequencing and annotation.</title>
        <authorList>
            <consortium name="The Broad Institute Genomics Platform"/>
            <consortium name="The Broad Institute Genome Sequencing Center for Infectious Disease"/>
            <person name="Wu L."/>
            <person name="Ma J."/>
        </authorList>
    </citation>
    <scope>NUCLEOTIDE SEQUENCE [LARGE SCALE GENOMIC DNA]</scope>
    <source>
        <strain evidence="2">CGMCC 1.3240</strain>
    </source>
</reference>
<evidence type="ECO:0008006" key="3">
    <source>
        <dbReference type="Google" id="ProtNLM"/>
    </source>
</evidence>
<accession>A0ABW0VZH0</accession>
<dbReference type="Proteomes" id="UP001596047">
    <property type="component" value="Unassembled WGS sequence"/>
</dbReference>
<keyword evidence="2" id="KW-1185">Reference proteome</keyword>
<proteinExistence type="predicted"/>
<gene>
    <name evidence="1" type="ORF">ACFPYJ_10580</name>
</gene>
<dbReference type="EMBL" id="JBHSOW010000038">
    <property type="protein sequence ID" value="MFC5649570.1"/>
    <property type="molecule type" value="Genomic_DNA"/>
</dbReference>
<evidence type="ECO:0000313" key="1">
    <source>
        <dbReference type="EMBL" id="MFC5649570.1"/>
    </source>
</evidence>
<dbReference type="RefSeq" id="WP_379188100.1">
    <property type="nucleotide sequence ID" value="NZ_JBHSOW010000038.1"/>
</dbReference>
<protein>
    <recommendedName>
        <fullName evidence="3">Extracellular solute-binding protein</fullName>
    </recommendedName>
</protein>
<comment type="caution">
    <text evidence="1">The sequence shown here is derived from an EMBL/GenBank/DDBJ whole genome shotgun (WGS) entry which is preliminary data.</text>
</comment>
<evidence type="ECO:0000313" key="2">
    <source>
        <dbReference type="Proteomes" id="UP001596047"/>
    </source>
</evidence>
<organism evidence="1 2">
    <name type="scientific">Paenibacillus solisilvae</name>
    <dbReference type="NCBI Taxonomy" id="2486751"/>
    <lineage>
        <taxon>Bacteria</taxon>
        <taxon>Bacillati</taxon>
        <taxon>Bacillota</taxon>
        <taxon>Bacilli</taxon>
        <taxon>Bacillales</taxon>
        <taxon>Paenibacillaceae</taxon>
        <taxon>Paenibacillus</taxon>
    </lineage>
</organism>